<dbReference type="STRING" id="47427.A0A2H3CLU7"/>
<gene>
    <name evidence="1" type="ORF">ARMGADRAFT_1170805</name>
</gene>
<dbReference type="SUPFAM" id="SSF48264">
    <property type="entry name" value="Cytochrome P450"/>
    <property type="match status" value="1"/>
</dbReference>
<dbReference type="GO" id="GO:0020037">
    <property type="term" value="F:heme binding"/>
    <property type="evidence" value="ECO:0007669"/>
    <property type="project" value="InterPro"/>
</dbReference>
<proteinExistence type="predicted"/>
<dbReference type="InterPro" id="IPR001128">
    <property type="entry name" value="Cyt_P450"/>
</dbReference>
<evidence type="ECO:0008006" key="3">
    <source>
        <dbReference type="Google" id="ProtNLM"/>
    </source>
</evidence>
<keyword evidence="2" id="KW-1185">Reference proteome</keyword>
<evidence type="ECO:0000313" key="1">
    <source>
        <dbReference type="EMBL" id="PBK82850.1"/>
    </source>
</evidence>
<sequence length="86" mass="9556">MELARDIRVEEQKVRPVSVHGEAEFSGSAFDLMPYLAAIVKEALRFHPTVVNMFKQAECDDIIPLLNPIITASGKALRDRPIPKGP</sequence>
<dbReference type="InParanoid" id="A0A2H3CLU7"/>
<protein>
    <recommendedName>
        <fullName evidence="3">Cytochrome P450</fullName>
    </recommendedName>
</protein>
<organism evidence="1 2">
    <name type="scientific">Armillaria gallica</name>
    <name type="common">Bulbous honey fungus</name>
    <name type="synonym">Armillaria bulbosa</name>
    <dbReference type="NCBI Taxonomy" id="47427"/>
    <lineage>
        <taxon>Eukaryota</taxon>
        <taxon>Fungi</taxon>
        <taxon>Dikarya</taxon>
        <taxon>Basidiomycota</taxon>
        <taxon>Agaricomycotina</taxon>
        <taxon>Agaricomycetes</taxon>
        <taxon>Agaricomycetidae</taxon>
        <taxon>Agaricales</taxon>
        <taxon>Marasmiineae</taxon>
        <taxon>Physalacriaceae</taxon>
        <taxon>Armillaria</taxon>
    </lineage>
</organism>
<dbReference type="GO" id="GO:0005506">
    <property type="term" value="F:iron ion binding"/>
    <property type="evidence" value="ECO:0007669"/>
    <property type="project" value="InterPro"/>
</dbReference>
<dbReference type="Proteomes" id="UP000217790">
    <property type="component" value="Unassembled WGS sequence"/>
</dbReference>
<dbReference type="OMA" id="QAECDDI"/>
<reference evidence="2" key="1">
    <citation type="journal article" date="2017" name="Nat. Ecol. Evol.">
        <title>Genome expansion and lineage-specific genetic innovations in the forest pathogenic fungi Armillaria.</title>
        <authorList>
            <person name="Sipos G."/>
            <person name="Prasanna A.N."/>
            <person name="Walter M.C."/>
            <person name="O'Connor E."/>
            <person name="Balint B."/>
            <person name="Krizsan K."/>
            <person name="Kiss B."/>
            <person name="Hess J."/>
            <person name="Varga T."/>
            <person name="Slot J."/>
            <person name="Riley R."/>
            <person name="Boka B."/>
            <person name="Rigling D."/>
            <person name="Barry K."/>
            <person name="Lee J."/>
            <person name="Mihaltcheva S."/>
            <person name="LaButti K."/>
            <person name="Lipzen A."/>
            <person name="Waldron R."/>
            <person name="Moloney N.M."/>
            <person name="Sperisen C."/>
            <person name="Kredics L."/>
            <person name="Vagvoelgyi C."/>
            <person name="Patrignani A."/>
            <person name="Fitzpatrick D."/>
            <person name="Nagy I."/>
            <person name="Doyle S."/>
            <person name="Anderson J.B."/>
            <person name="Grigoriev I.V."/>
            <person name="Gueldener U."/>
            <person name="Muensterkoetter M."/>
            <person name="Nagy L.G."/>
        </authorList>
    </citation>
    <scope>NUCLEOTIDE SEQUENCE [LARGE SCALE GENOMIC DNA]</scope>
    <source>
        <strain evidence="2">Ar21-2</strain>
    </source>
</reference>
<dbReference type="GO" id="GO:0004497">
    <property type="term" value="F:monooxygenase activity"/>
    <property type="evidence" value="ECO:0007669"/>
    <property type="project" value="InterPro"/>
</dbReference>
<accession>A0A2H3CLU7</accession>
<dbReference type="AlphaFoldDB" id="A0A2H3CLU7"/>
<dbReference type="GO" id="GO:0016705">
    <property type="term" value="F:oxidoreductase activity, acting on paired donors, with incorporation or reduction of molecular oxygen"/>
    <property type="evidence" value="ECO:0007669"/>
    <property type="project" value="InterPro"/>
</dbReference>
<evidence type="ECO:0000313" key="2">
    <source>
        <dbReference type="Proteomes" id="UP000217790"/>
    </source>
</evidence>
<dbReference type="EMBL" id="KZ293712">
    <property type="protein sequence ID" value="PBK82850.1"/>
    <property type="molecule type" value="Genomic_DNA"/>
</dbReference>
<dbReference type="InterPro" id="IPR036396">
    <property type="entry name" value="Cyt_P450_sf"/>
</dbReference>
<dbReference type="OrthoDB" id="1470350at2759"/>
<dbReference type="Gene3D" id="1.10.630.10">
    <property type="entry name" value="Cytochrome P450"/>
    <property type="match status" value="1"/>
</dbReference>
<name>A0A2H3CLU7_ARMGA</name>
<dbReference type="Pfam" id="PF00067">
    <property type="entry name" value="p450"/>
    <property type="match status" value="1"/>
</dbReference>